<gene>
    <name evidence="7" type="ORF">ACFQZP_09810</name>
</gene>
<dbReference type="PROSITE" id="PS51257">
    <property type="entry name" value="PROKAR_LIPOPROTEIN"/>
    <property type="match status" value="1"/>
</dbReference>
<evidence type="ECO:0000313" key="7">
    <source>
        <dbReference type="EMBL" id="MFD0281974.1"/>
    </source>
</evidence>
<dbReference type="SUPFAM" id="SSF51445">
    <property type="entry name" value="(Trans)glycosidases"/>
    <property type="match status" value="1"/>
</dbReference>
<name>A0ABW2VED8_9ACTN</name>
<dbReference type="PROSITE" id="PS51764">
    <property type="entry name" value="GH26"/>
    <property type="match status" value="1"/>
</dbReference>
<dbReference type="Gene3D" id="3.20.20.80">
    <property type="entry name" value="Glycosidases"/>
    <property type="match status" value="1"/>
</dbReference>
<keyword evidence="3 4" id="KW-0326">Glycosidase</keyword>
<dbReference type="RefSeq" id="WP_381254455.1">
    <property type="nucleotide sequence ID" value="NZ_JBHTBI010000011.1"/>
</dbReference>
<dbReference type="EMBL" id="JBHTEC010000001">
    <property type="protein sequence ID" value="MFD0281974.1"/>
    <property type="molecule type" value="Genomic_DNA"/>
</dbReference>
<reference evidence="8" key="1">
    <citation type="journal article" date="2019" name="Int. J. Syst. Evol. Microbiol.">
        <title>The Global Catalogue of Microorganisms (GCM) 10K type strain sequencing project: providing services to taxonomists for standard genome sequencing and annotation.</title>
        <authorList>
            <consortium name="The Broad Institute Genomics Platform"/>
            <consortium name="The Broad Institute Genome Sequencing Center for Infectious Disease"/>
            <person name="Wu L."/>
            <person name="Ma J."/>
        </authorList>
    </citation>
    <scope>NUCLEOTIDE SEQUENCE [LARGE SCALE GENOMIC DNA]</scope>
    <source>
        <strain evidence="8">CGMCC 4.7198</strain>
    </source>
</reference>
<organism evidence="7 8">
    <name type="scientific">Streptomyces lutosisoli</name>
    <dbReference type="NCBI Taxonomy" id="2665721"/>
    <lineage>
        <taxon>Bacteria</taxon>
        <taxon>Bacillati</taxon>
        <taxon>Actinomycetota</taxon>
        <taxon>Actinomycetes</taxon>
        <taxon>Kitasatosporales</taxon>
        <taxon>Streptomycetaceae</taxon>
        <taxon>Streptomyces</taxon>
    </lineage>
</organism>
<keyword evidence="5" id="KW-0732">Signal</keyword>
<feature type="active site" description="Nucleophile" evidence="4">
    <location>
        <position position="260"/>
    </location>
</feature>
<dbReference type="InterPro" id="IPR000805">
    <property type="entry name" value="Glyco_hydro_26"/>
</dbReference>
<dbReference type="Proteomes" id="UP001596957">
    <property type="component" value="Unassembled WGS sequence"/>
</dbReference>
<dbReference type="InterPro" id="IPR017853">
    <property type="entry name" value="GH"/>
</dbReference>
<protein>
    <submittedName>
        <fullName evidence="7">Glycoside hydrolase family 26 protein</fullName>
    </submittedName>
</protein>
<evidence type="ECO:0000256" key="5">
    <source>
        <dbReference type="SAM" id="SignalP"/>
    </source>
</evidence>
<dbReference type="GO" id="GO:0016787">
    <property type="term" value="F:hydrolase activity"/>
    <property type="evidence" value="ECO:0007669"/>
    <property type="project" value="UniProtKB-KW"/>
</dbReference>
<dbReference type="InterPro" id="IPR022790">
    <property type="entry name" value="GH26_dom"/>
</dbReference>
<feature type="signal peptide" evidence="5">
    <location>
        <begin position="1"/>
        <end position="25"/>
    </location>
</feature>
<dbReference type="Pfam" id="PF02156">
    <property type="entry name" value="Glyco_hydro_26"/>
    <property type="match status" value="1"/>
</dbReference>
<comment type="caution">
    <text evidence="7">The sequence shown here is derived from an EMBL/GenBank/DDBJ whole genome shotgun (WGS) entry which is preliminary data.</text>
</comment>
<evidence type="ECO:0000313" key="8">
    <source>
        <dbReference type="Proteomes" id="UP001596957"/>
    </source>
</evidence>
<feature type="chain" id="PRO_5046872497" evidence="5">
    <location>
        <begin position="26"/>
        <end position="329"/>
    </location>
</feature>
<comment type="similarity">
    <text evidence="1 4">Belongs to the glycosyl hydrolase 26 family.</text>
</comment>
<keyword evidence="2 4" id="KW-0378">Hydrolase</keyword>
<evidence type="ECO:0000256" key="4">
    <source>
        <dbReference type="PROSITE-ProRule" id="PRU01100"/>
    </source>
</evidence>
<accession>A0ABW2VED8</accession>
<dbReference type="PANTHER" id="PTHR40079">
    <property type="entry name" value="MANNAN ENDO-1,4-BETA-MANNOSIDASE E-RELATED"/>
    <property type="match status" value="1"/>
</dbReference>
<sequence length="329" mass="36601">MRLARATAAMLVPLTAAMLAVTACAPGSTAHRAGASAAAAPQELTYDVRPLLKPAKKYFGVSRAAAPHSMKLVDDYAKLVGKRPNLVAYYAAWGDGFDATGVRNAWNSGALAVVSWEPQSLSLTKIADGKSDDYIEKYAEATRRLNLPTVISFADEMNGDWEKWGITETTPKEYVRAWRHIHDIFEDVGATNVIWAWSPNIIEPGSHTDLSPFYPGDNYCDWVGLIGYFTDWDPHTFDGLFGPTVTEVRRYSKKPMIVLETGVMPGRRRASHVRALFDGVSAAPDIIGFAWFDYKKRYDWRLSVNPDGLAEFRRLAADRLYGFDVRGVR</sequence>
<evidence type="ECO:0000256" key="3">
    <source>
        <dbReference type="ARBA" id="ARBA00023295"/>
    </source>
</evidence>
<feature type="domain" description="GH26" evidence="6">
    <location>
        <begin position="35"/>
        <end position="325"/>
    </location>
</feature>
<proteinExistence type="inferred from homology"/>
<evidence type="ECO:0000259" key="6">
    <source>
        <dbReference type="PROSITE" id="PS51764"/>
    </source>
</evidence>
<evidence type="ECO:0000256" key="1">
    <source>
        <dbReference type="ARBA" id="ARBA00007754"/>
    </source>
</evidence>
<feature type="active site" description="Proton donor" evidence="4">
    <location>
        <position position="156"/>
    </location>
</feature>
<keyword evidence="8" id="KW-1185">Reference proteome</keyword>
<dbReference type="PANTHER" id="PTHR40079:SF4">
    <property type="entry name" value="GH26 DOMAIN-CONTAINING PROTEIN-RELATED"/>
    <property type="match status" value="1"/>
</dbReference>
<evidence type="ECO:0000256" key="2">
    <source>
        <dbReference type="ARBA" id="ARBA00022801"/>
    </source>
</evidence>